<gene>
    <name evidence="5" type="ORF">ASU31_26695</name>
</gene>
<comment type="caution">
    <text evidence="5">The sequence shown here is derived from an EMBL/GenBank/DDBJ whole genome shotgun (WGS) entry which is preliminary data.</text>
</comment>
<name>A0A0T5VGQ6_9SPHI</name>
<evidence type="ECO:0000256" key="2">
    <source>
        <dbReference type="ARBA" id="ARBA00023125"/>
    </source>
</evidence>
<reference evidence="5 6" key="1">
    <citation type="submission" date="2015-11" db="EMBL/GenBank/DDBJ databases">
        <title>Sequence of Pedobacter ginsenosidimutans.</title>
        <authorList>
            <person name="Carson E."/>
            <person name="Keyser V."/>
            <person name="Newman J."/>
            <person name="Miller J."/>
        </authorList>
    </citation>
    <scope>NUCLEOTIDE SEQUENCE [LARGE SCALE GENOMIC DNA]</scope>
    <source>
        <strain evidence="5 6">KACC 14530</strain>
    </source>
</reference>
<dbReference type="GO" id="GO:0003700">
    <property type="term" value="F:DNA-binding transcription factor activity"/>
    <property type="evidence" value="ECO:0007669"/>
    <property type="project" value="InterPro"/>
</dbReference>
<evidence type="ECO:0000256" key="1">
    <source>
        <dbReference type="ARBA" id="ARBA00023015"/>
    </source>
</evidence>
<dbReference type="InterPro" id="IPR018060">
    <property type="entry name" value="HTH_AraC"/>
</dbReference>
<dbReference type="AlphaFoldDB" id="A0A0T5VGQ6"/>
<dbReference type="SUPFAM" id="SSF51182">
    <property type="entry name" value="RmlC-like cupins"/>
    <property type="match status" value="1"/>
</dbReference>
<keyword evidence="6" id="KW-1185">Reference proteome</keyword>
<keyword evidence="2" id="KW-0238">DNA-binding</keyword>
<accession>A0A0T5VGQ6</accession>
<evidence type="ECO:0000313" key="5">
    <source>
        <dbReference type="EMBL" id="KRT13040.1"/>
    </source>
</evidence>
<evidence type="ECO:0000256" key="3">
    <source>
        <dbReference type="ARBA" id="ARBA00023163"/>
    </source>
</evidence>
<dbReference type="GO" id="GO:0043565">
    <property type="term" value="F:sequence-specific DNA binding"/>
    <property type="evidence" value="ECO:0007669"/>
    <property type="project" value="InterPro"/>
</dbReference>
<dbReference type="Pfam" id="PF12833">
    <property type="entry name" value="HTH_18"/>
    <property type="match status" value="1"/>
</dbReference>
<dbReference type="SUPFAM" id="SSF46689">
    <property type="entry name" value="Homeodomain-like"/>
    <property type="match status" value="2"/>
</dbReference>
<proteinExistence type="predicted"/>
<sequence length="289" mass="33727">MKAAVQKSTIPETQMFIIKKLDDKHFDPVWHSHCEYQLFVVLEGTGTRFIGDSIKSFEPGDLVFTGANLPHLWRSDEAYFKKDSQLSVHGIVIYLQENFMGEQMMQKEEMLLVKKLLKKSARGLEFYGECKDLVTCMMKELILMNGLERLIQLLKILQVLANSKAYHYISHTEYSDPVNENETDRMNKVYEYALANFRSRISLPELAEILCMTSSSFSRYFTARNNRTFSKFIIELRIKYACKLLIETNMPVSLISYECGFNTLSNFNKQFKEIMNKKPLEYKIQFSSI</sequence>
<keyword evidence="1" id="KW-0805">Transcription regulation</keyword>
<keyword evidence="3" id="KW-0804">Transcription</keyword>
<dbReference type="Proteomes" id="UP000051950">
    <property type="component" value="Unassembled WGS sequence"/>
</dbReference>
<protein>
    <submittedName>
        <fullName evidence="5">AraC family transcriptional regulator</fullName>
    </submittedName>
</protein>
<dbReference type="STRING" id="687842.ASU31_26695"/>
<evidence type="ECO:0000313" key="6">
    <source>
        <dbReference type="Proteomes" id="UP000051950"/>
    </source>
</evidence>
<dbReference type="EMBL" id="LMZQ01000070">
    <property type="protein sequence ID" value="KRT13040.1"/>
    <property type="molecule type" value="Genomic_DNA"/>
</dbReference>
<dbReference type="PROSITE" id="PS01124">
    <property type="entry name" value="HTH_ARAC_FAMILY_2"/>
    <property type="match status" value="1"/>
</dbReference>
<dbReference type="PANTHER" id="PTHR43280">
    <property type="entry name" value="ARAC-FAMILY TRANSCRIPTIONAL REGULATOR"/>
    <property type="match status" value="1"/>
</dbReference>
<dbReference type="Gene3D" id="2.60.120.10">
    <property type="entry name" value="Jelly Rolls"/>
    <property type="match status" value="1"/>
</dbReference>
<dbReference type="Gene3D" id="1.10.10.60">
    <property type="entry name" value="Homeodomain-like"/>
    <property type="match status" value="2"/>
</dbReference>
<feature type="domain" description="HTH araC/xylS-type" evidence="4">
    <location>
        <begin position="187"/>
        <end position="285"/>
    </location>
</feature>
<dbReference type="InterPro" id="IPR009057">
    <property type="entry name" value="Homeodomain-like_sf"/>
</dbReference>
<dbReference type="InterPro" id="IPR014710">
    <property type="entry name" value="RmlC-like_jellyroll"/>
</dbReference>
<dbReference type="InterPro" id="IPR011051">
    <property type="entry name" value="RmlC_Cupin_sf"/>
</dbReference>
<dbReference type="PANTHER" id="PTHR43280:SF27">
    <property type="entry name" value="TRANSCRIPTIONAL REGULATOR MTLR"/>
    <property type="match status" value="1"/>
</dbReference>
<dbReference type="OrthoDB" id="9787988at2"/>
<evidence type="ECO:0000259" key="4">
    <source>
        <dbReference type="PROSITE" id="PS01124"/>
    </source>
</evidence>
<organism evidence="5 6">
    <name type="scientific">Pedobacter ginsenosidimutans</name>
    <dbReference type="NCBI Taxonomy" id="687842"/>
    <lineage>
        <taxon>Bacteria</taxon>
        <taxon>Pseudomonadati</taxon>
        <taxon>Bacteroidota</taxon>
        <taxon>Sphingobacteriia</taxon>
        <taxon>Sphingobacteriales</taxon>
        <taxon>Sphingobacteriaceae</taxon>
        <taxon>Pedobacter</taxon>
    </lineage>
</organism>
<dbReference type="SMART" id="SM00342">
    <property type="entry name" value="HTH_ARAC"/>
    <property type="match status" value="1"/>
</dbReference>